<dbReference type="InterPro" id="IPR005175">
    <property type="entry name" value="PPC_dom"/>
</dbReference>
<dbReference type="PROSITE" id="PS51742">
    <property type="entry name" value="PPC"/>
    <property type="match status" value="1"/>
</dbReference>
<dbReference type="AlphaFoldDB" id="A0AAD9WSP4"/>
<evidence type="ECO:0000313" key="7">
    <source>
        <dbReference type="EMBL" id="KAK2641088.1"/>
    </source>
</evidence>
<gene>
    <name evidence="7" type="ORF">Ddye_022851</name>
</gene>
<dbReference type="PANTHER" id="PTHR31100">
    <property type="entry name" value="AT-HOOK MOTIF NUCLEAR-LOCALIZED PROTEIN 15"/>
    <property type="match status" value="1"/>
</dbReference>
<keyword evidence="8" id="KW-1185">Reference proteome</keyword>
<dbReference type="Pfam" id="PF03479">
    <property type="entry name" value="PCC"/>
    <property type="match status" value="1"/>
</dbReference>
<dbReference type="SUPFAM" id="SSF117856">
    <property type="entry name" value="AF0104/ALDC/Ptd012-like"/>
    <property type="match status" value="1"/>
</dbReference>
<feature type="region of interest" description="Disordered" evidence="5">
    <location>
        <begin position="1"/>
        <end position="99"/>
    </location>
</feature>
<feature type="domain" description="PPC" evidence="6">
    <location>
        <begin position="105"/>
        <end position="238"/>
    </location>
</feature>
<dbReference type="CDD" id="cd11378">
    <property type="entry name" value="DUF296"/>
    <property type="match status" value="1"/>
</dbReference>
<dbReference type="GO" id="GO:0005634">
    <property type="term" value="C:nucleus"/>
    <property type="evidence" value="ECO:0007669"/>
    <property type="project" value="TreeGrafter"/>
</dbReference>
<dbReference type="GO" id="GO:0003700">
    <property type="term" value="F:DNA-binding transcription factor activity"/>
    <property type="evidence" value="ECO:0007669"/>
    <property type="project" value="TreeGrafter"/>
</dbReference>
<feature type="region of interest" description="Disordered" evidence="5">
    <location>
        <begin position="228"/>
        <end position="260"/>
    </location>
</feature>
<reference evidence="7" key="1">
    <citation type="journal article" date="2023" name="Plant J.">
        <title>Genome sequences and population genomics provide insights into the demographic history, inbreeding, and mutation load of two 'living fossil' tree species of Dipteronia.</title>
        <authorList>
            <person name="Feng Y."/>
            <person name="Comes H.P."/>
            <person name="Chen J."/>
            <person name="Zhu S."/>
            <person name="Lu R."/>
            <person name="Zhang X."/>
            <person name="Li P."/>
            <person name="Qiu J."/>
            <person name="Olsen K.M."/>
            <person name="Qiu Y."/>
        </authorList>
    </citation>
    <scope>NUCLEOTIDE SEQUENCE</scope>
    <source>
        <strain evidence="7">KIB01</strain>
    </source>
</reference>
<feature type="compositionally biased region" description="Polar residues" evidence="5">
    <location>
        <begin position="69"/>
        <end position="78"/>
    </location>
</feature>
<organism evidence="7 8">
    <name type="scientific">Dipteronia dyeriana</name>
    <dbReference type="NCBI Taxonomy" id="168575"/>
    <lineage>
        <taxon>Eukaryota</taxon>
        <taxon>Viridiplantae</taxon>
        <taxon>Streptophyta</taxon>
        <taxon>Embryophyta</taxon>
        <taxon>Tracheophyta</taxon>
        <taxon>Spermatophyta</taxon>
        <taxon>Magnoliopsida</taxon>
        <taxon>eudicotyledons</taxon>
        <taxon>Gunneridae</taxon>
        <taxon>Pentapetalae</taxon>
        <taxon>rosids</taxon>
        <taxon>malvids</taxon>
        <taxon>Sapindales</taxon>
        <taxon>Sapindaceae</taxon>
        <taxon>Hippocastanoideae</taxon>
        <taxon>Acereae</taxon>
        <taxon>Dipteronia</taxon>
    </lineage>
</organism>
<keyword evidence="1" id="KW-0805">Transcription regulation</keyword>
<accession>A0AAD9WSP4</accession>
<keyword evidence="3" id="KW-0804">Transcription</keyword>
<protein>
    <recommendedName>
        <fullName evidence="6">PPC domain-containing protein</fullName>
    </recommendedName>
</protein>
<dbReference type="EMBL" id="JANJYI010000007">
    <property type="protein sequence ID" value="KAK2641088.1"/>
    <property type="molecule type" value="Genomic_DNA"/>
</dbReference>
<keyword evidence="4" id="KW-0539">Nucleus</keyword>
<comment type="caution">
    <text evidence="7">The sequence shown here is derived from an EMBL/GenBank/DDBJ whole genome shotgun (WGS) entry which is preliminary data.</text>
</comment>
<evidence type="ECO:0000259" key="6">
    <source>
        <dbReference type="PROSITE" id="PS51742"/>
    </source>
</evidence>
<evidence type="ECO:0000313" key="8">
    <source>
        <dbReference type="Proteomes" id="UP001280121"/>
    </source>
</evidence>
<feature type="compositionally biased region" description="Basic and acidic residues" evidence="5">
    <location>
        <begin position="234"/>
        <end position="246"/>
    </location>
</feature>
<evidence type="ECO:0000256" key="2">
    <source>
        <dbReference type="ARBA" id="ARBA00023125"/>
    </source>
</evidence>
<evidence type="ECO:0000256" key="4">
    <source>
        <dbReference type="ARBA" id="ARBA00023242"/>
    </source>
</evidence>
<keyword evidence="2" id="KW-0238">DNA-binding</keyword>
<dbReference type="GO" id="GO:0003680">
    <property type="term" value="F:minor groove of adenine-thymine-rich DNA binding"/>
    <property type="evidence" value="ECO:0007669"/>
    <property type="project" value="InterPro"/>
</dbReference>
<evidence type="ECO:0000256" key="3">
    <source>
        <dbReference type="ARBA" id="ARBA00023163"/>
    </source>
</evidence>
<proteinExistence type="predicted"/>
<dbReference type="Gene3D" id="3.30.1330.80">
    <property type="entry name" value="Hypothetical protein, similar to alpha- acetolactate decarboxylase, domain 2"/>
    <property type="match status" value="1"/>
</dbReference>
<sequence>MADYGGATISLSQAVHTSEDDDSSEHSPRSLPLLVTPKAGSASASTSSSKPKTPPTNNNNKIPAIDYQYQINQSTAENSTKKPRGRPPGSKNKPKPPIVITRDSESEMKPVVLEISAGADIIENIISFARRNQAGVSVISASGSVSTVTLRHPTAHMPLMSIHGPFNLISLTGTFLGGSSTPCFGVSLAGLQGHVFGGIVAGKVTAGGQVVVVAATFLNPEIHRLPICEEGDDDHDHQQDHNKQEDGGGSGSDHQTCSDVYGGGVVASPTPINCQMSPDVMLWGPRPPY</sequence>
<evidence type="ECO:0000256" key="5">
    <source>
        <dbReference type="SAM" id="MobiDB-lite"/>
    </source>
</evidence>
<feature type="compositionally biased region" description="Low complexity" evidence="5">
    <location>
        <begin position="36"/>
        <end position="64"/>
    </location>
</feature>
<evidence type="ECO:0000256" key="1">
    <source>
        <dbReference type="ARBA" id="ARBA00023015"/>
    </source>
</evidence>
<dbReference type="PANTHER" id="PTHR31100:SF63">
    <property type="entry name" value="AT-HOOK MOTIF NUCLEAR-LOCALIZED PROTEIN"/>
    <property type="match status" value="1"/>
</dbReference>
<name>A0AAD9WSP4_9ROSI</name>
<dbReference type="InterPro" id="IPR014476">
    <property type="entry name" value="AHL15-29"/>
</dbReference>
<dbReference type="Proteomes" id="UP001280121">
    <property type="component" value="Unassembled WGS sequence"/>
</dbReference>